<organism evidence="1 2">
    <name type="scientific">Jimgerdemannia flammicorona</name>
    <dbReference type="NCBI Taxonomy" id="994334"/>
    <lineage>
        <taxon>Eukaryota</taxon>
        <taxon>Fungi</taxon>
        <taxon>Fungi incertae sedis</taxon>
        <taxon>Mucoromycota</taxon>
        <taxon>Mucoromycotina</taxon>
        <taxon>Endogonomycetes</taxon>
        <taxon>Endogonales</taxon>
        <taxon>Endogonaceae</taxon>
        <taxon>Jimgerdemannia</taxon>
    </lineage>
</organism>
<dbReference type="Proteomes" id="UP000274822">
    <property type="component" value="Unassembled WGS sequence"/>
</dbReference>
<evidence type="ECO:0000313" key="2">
    <source>
        <dbReference type="Proteomes" id="UP000274822"/>
    </source>
</evidence>
<comment type="caution">
    <text evidence="1">The sequence shown here is derived from an EMBL/GenBank/DDBJ whole genome shotgun (WGS) entry which is preliminary data.</text>
</comment>
<gene>
    <name evidence="1" type="ORF">BC938DRAFT_476510</name>
</gene>
<protein>
    <submittedName>
        <fullName evidence="1">Uncharacterized protein</fullName>
    </submittedName>
</protein>
<evidence type="ECO:0000313" key="1">
    <source>
        <dbReference type="EMBL" id="RUS32010.1"/>
    </source>
</evidence>
<keyword evidence="2" id="KW-1185">Reference proteome</keyword>
<dbReference type="AlphaFoldDB" id="A0A433QQG6"/>
<name>A0A433QQG6_9FUNG</name>
<sequence>MCGFLLSTNRVEKPRNHLPIDHDCRSPNSFWWHSAVNGRLRPRPSLSVEHKNIGGVTADDDGDAVCAFGDIAGMVVV</sequence>
<reference evidence="1 2" key="1">
    <citation type="journal article" date="2018" name="New Phytol.">
        <title>Phylogenomics of Endogonaceae and evolution of mycorrhizas within Mucoromycota.</title>
        <authorList>
            <person name="Chang Y."/>
            <person name="Desiro A."/>
            <person name="Na H."/>
            <person name="Sandor L."/>
            <person name="Lipzen A."/>
            <person name="Clum A."/>
            <person name="Barry K."/>
            <person name="Grigoriev I.V."/>
            <person name="Martin F.M."/>
            <person name="Stajich J.E."/>
            <person name="Smith M.E."/>
            <person name="Bonito G."/>
            <person name="Spatafora J.W."/>
        </authorList>
    </citation>
    <scope>NUCLEOTIDE SEQUENCE [LARGE SCALE GENOMIC DNA]</scope>
    <source>
        <strain evidence="1 2">AD002</strain>
    </source>
</reference>
<proteinExistence type="predicted"/>
<accession>A0A433QQG6</accession>
<dbReference type="EMBL" id="RBNJ01002396">
    <property type="protein sequence ID" value="RUS32010.1"/>
    <property type="molecule type" value="Genomic_DNA"/>
</dbReference>